<evidence type="ECO:0000313" key="3">
    <source>
        <dbReference type="Proteomes" id="UP000683557"/>
    </source>
</evidence>
<dbReference type="RefSeq" id="WP_216799712.1">
    <property type="nucleotide sequence ID" value="NZ_CP076723.1"/>
</dbReference>
<gene>
    <name evidence="2" type="ORF">KP004_17565</name>
</gene>
<reference evidence="2 3" key="1">
    <citation type="submission" date="2021-06" db="EMBL/GenBank/DDBJ databases">
        <title>Gemonas diversity in paddy soil.</title>
        <authorList>
            <person name="Liu G."/>
        </authorList>
    </citation>
    <scope>NUCLEOTIDE SEQUENCE [LARGE SCALE GENOMIC DNA]</scope>
    <source>
        <strain evidence="2 3">RG10</strain>
    </source>
</reference>
<keyword evidence="2" id="KW-0012">Acyltransferase</keyword>
<protein>
    <submittedName>
        <fullName evidence="2">GNAT family N-acetyltransferase</fullName>
        <ecNumber evidence="2">2.3.1.-</ecNumber>
    </submittedName>
</protein>
<name>A0ABX8J7B3_9BACT</name>
<dbReference type="EMBL" id="CP076723">
    <property type="protein sequence ID" value="QWV92956.1"/>
    <property type="molecule type" value="Genomic_DNA"/>
</dbReference>
<sequence>MTDEIEKMGKSLLRHDRRDGQAVLVHLDPGDAPGIVADLERVAISRGYTKVCARIAAAHARHFVAAGYQLEAAIPHFYGEGDTGCFMTRFFVKEQMLERAPMLRNAVLATTELQPPAPAVTLAEGGTLRLAQAADVDRVAALYGEVGVAKPAAVHDPRFLEAALNRGDLFLGVWVAEAPVAMCAAHLDAASGSGELAHFAVHPQHRGRGHALLLLQGMAQALSPLGVRLLWSAVRAYAPGINITFARGGYCYGGTLTNSTNIYGTLESVNVWYKALGDDPALAWSSVFPSSPA</sequence>
<dbReference type="GO" id="GO:0016746">
    <property type="term" value="F:acyltransferase activity"/>
    <property type="evidence" value="ECO:0007669"/>
    <property type="project" value="UniProtKB-KW"/>
</dbReference>
<proteinExistence type="predicted"/>
<dbReference type="CDD" id="cd04301">
    <property type="entry name" value="NAT_SF"/>
    <property type="match status" value="1"/>
</dbReference>
<dbReference type="Proteomes" id="UP000683557">
    <property type="component" value="Chromosome"/>
</dbReference>
<dbReference type="EC" id="2.3.1.-" evidence="2"/>
<evidence type="ECO:0000313" key="2">
    <source>
        <dbReference type="EMBL" id="QWV92956.1"/>
    </source>
</evidence>
<organism evidence="2 3">
    <name type="scientific">Geomonas oryzisoli</name>
    <dbReference type="NCBI Taxonomy" id="2847992"/>
    <lineage>
        <taxon>Bacteria</taxon>
        <taxon>Pseudomonadati</taxon>
        <taxon>Thermodesulfobacteriota</taxon>
        <taxon>Desulfuromonadia</taxon>
        <taxon>Geobacterales</taxon>
        <taxon>Geobacteraceae</taxon>
        <taxon>Geomonas</taxon>
    </lineage>
</organism>
<dbReference type="InterPro" id="IPR000182">
    <property type="entry name" value="GNAT_dom"/>
</dbReference>
<evidence type="ECO:0000259" key="1">
    <source>
        <dbReference type="PROSITE" id="PS51186"/>
    </source>
</evidence>
<dbReference type="PROSITE" id="PS51186">
    <property type="entry name" value="GNAT"/>
    <property type="match status" value="1"/>
</dbReference>
<accession>A0ABX8J7B3</accession>
<keyword evidence="2" id="KW-0808">Transferase</keyword>
<feature type="domain" description="N-acetyltransferase" evidence="1">
    <location>
        <begin position="126"/>
        <end position="278"/>
    </location>
</feature>
<keyword evidence="3" id="KW-1185">Reference proteome</keyword>
<dbReference type="Pfam" id="PF00583">
    <property type="entry name" value="Acetyltransf_1"/>
    <property type="match status" value="1"/>
</dbReference>